<keyword evidence="7" id="KW-1185">Reference proteome</keyword>
<dbReference type="Gene3D" id="3.30.40.10">
    <property type="entry name" value="Zinc/RING finger domain, C3HC4 (zinc finger)"/>
    <property type="match status" value="1"/>
</dbReference>
<feature type="region of interest" description="Disordered" evidence="4">
    <location>
        <begin position="477"/>
        <end position="505"/>
    </location>
</feature>
<feature type="region of interest" description="Disordered" evidence="4">
    <location>
        <begin position="1"/>
        <end position="69"/>
    </location>
</feature>
<accession>A0A3N4IF47</accession>
<dbReference type="CDD" id="cd15550">
    <property type="entry name" value="PHD_MLL5"/>
    <property type="match status" value="1"/>
</dbReference>
<keyword evidence="3" id="KW-0862">Zinc</keyword>
<feature type="compositionally biased region" description="Basic residues" evidence="4">
    <location>
        <begin position="1"/>
        <end position="13"/>
    </location>
</feature>
<dbReference type="GO" id="GO:0033698">
    <property type="term" value="C:Rpd3L complex"/>
    <property type="evidence" value="ECO:0007669"/>
    <property type="project" value="TreeGrafter"/>
</dbReference>
<feature type="region of interest" description="Disordered" evidence="4">
    <location>
        <begin position="165"/>
        <end position="195"/>
    </location>
</feature>
<keyword evidence="1" id="KW-0479">Metal-binding</keyword>
<evidence type="ECO:0000256" key="3">
    <source>
        <dbReference type="ARBA" id="ARBA00022833"/>
    </source>
</evidence>
<dbReference type="Pfam" id="PF20826">
    <property type="entry name" value="PHD_5"/>
    <property type="match status" value="1"/>
</dbReference>
<keyword evidence="2" id="KW-0863">Zinc-finger</keyword>
<dbReference type="AlphaFoldDB" id="A0A3N4IF47"/>
<feature type="domain" description="Zinc finger PHD-type" evidence="5">
    <location>
        <begin position="94"/>
        <end position="149"/>
    </location>
</feature>
<dbReference type="PANTHER" id="PTHR47793">
    <property type="entry name" value="HISTONE DEACETYLASE COMPLEX SUBUNIT CTI6"/>
    <property type="match status" value="1"/>
</dbReference>
<dbReference type="InterPro" id="IPR011011">
    <property type="entry name" value="Znf_FYVE_PHD"/>
</dbReference>
<dbReference type="PANTHER" id="PTHR47793:SF1">
    <property type="entry name" value="HISTONE DEACETYLASE COMPLEX SUBUNIT CTI6"/>
    <property type="match status" value="1"/>
</dbReference>
<evidence type="ECO:0000256" key="2">
    <source>
        <dbReference type="ARBA" id="ARBA00022771"/>
    </source>
</evidence>
<feature type="compositionally biased region" description="Polar residues" evidence="4">
    <location>
        <begin position="250"/>
        <end position="266"/>
    </location>
</feature>
<feature type="compositionally biased region" description="Basic and acidic residues" evidence="4">
    <location>
        <begin position="378"/>
        <end position="387"/>
    </location>
</feature>
<dbReference type="GO" id="GO:0008270">
    <property type="term" value="F:zinc ion binding"/>
    <property type="evidence" value="ECO:0007669"/>
    <property type="project" value="UniProtKB-KW"/>
</dbReference>
<name>A0A3N4IF47_ASCIM</name>
<evidence type="ECO:0000259" key="5">
    <source>
        <dbReference type="SMART" id="SM00249"/>
    </source>
</evidence>
<feature type="compositionally biased region" description="Low complexity" evidence="4">
    <location>
        <begin position="14"/>
        <end position="30"/>
    </location>
</feature>
<feature type="compositionally biased region" description="Low complexity" evidence="4">
    <location>
        <begin position="332"/>
        <end position="365"/>
    </location>
</feature>
<dbReference type="EMBL" id="ML119665">
    <property type="protein sequence ID" value="RPA83318.1"/>
    <property type="molecule type" value="Genomic_DNA"/>
</dbReference>
<evidence type="ECO:0000313" key="6">
    <source>
        <dbReference type="EMBL" id="RPA83318.1"/>
    </source>
</evidence>
<evidence type="ECO:0000256" key="1">
    <source>
        <dbReference type="ARBA" id="ARBA00022723"/>
    </source>
</evidence>
<dbReference type="InterPro" id="IPR053051">
    <property type="entry name" value="HDAC_complex_subunit"/>
</dbReference>
<dbReference type="GO" id="GO:0061188">
    <property type="term" value="P:negative regulation of rDNA heterochromatin formation"/>
    <property type="evidence" value="ECO:0007669"/>
    <property type="project" value="TreeGrafter"/>
</dbReference>
<dbReference type="InterPro" id="IPR019786">
    <property type="entry name" value="Zinc_finger_PHD-type_CS"/>
</dbReference>
<dbReference type="GO" id="GO:0061186">
    <property type="term" value="P:negative regulation of silent mating-type cassette heterochromatin formation"/>
    <property type="evidence" value="ECO:0007669"/>
    <property type="project" value="TreeGrafter"/>
</dbReference>
<proteinExistence type="predicted"/>
<protein>
    <recommendedName>
        <fullName evidence="5">Zinc finger PHD-type domain-containing protein</fullName>
    </recommendedName>
</protein>
<dbReference type="PROSITE" id="PS01359">
    <property type="entry name" value="ZF_PHD_1"/>
    <property type="match status" value="1"/>
</dbReference>
<dbReference type="GO" id="GO:0070210">
    <property type="term" value="C:Rpd3L-Expanded complex"/>
    <property type="evidence" value="ECO:0007669"/>
    <property type="project" value="TreeGrafter"/>
</dbReference>
<dbReference type="STRING" id="1160509.A0A3N4IF47"/>
<dbReference type="SMART" id="SM00249">
    <property type="entry name" value="PHD"/>
    <property type="match status" value="1"/>
</dbReference>
<gene>
    <name evidence="6" type="ORF">BJ508DRAFT_70799</name>
</gene>
<reference evidence="6 7" key="1">
    <citation type="journal article" date="2018" name="Nat. Ecol. Evol.">
        <title>Pezizomycetes genomes reveal the molecular basis of ectomycorrhizal truffle lifestyle.</title>
        <authorList>
            <person name="Murat C."/>
            <person name="Payen T."/>
            <person name="Noel B."/>
            <person name="Kuo A."/>
            <person name="Morin E."/>
            <person name="Chen J."/>
            <person name="Kohler A."/>
            <person name="Krizsan K."/>
            <person name="Balestrini R."/>
            <person name="Da Silva C."/>
            <person name="Montanini B."/>
            <person name="Hainaut M."/>
            <person name="Levati E."/>
            <person name="Barry K.W."/>
            <person name="Belfiori B."/>
            <person name="Cichocki N."/>
            <person name="Clum A."/>
            <person name="Dockter R.B."/>
            <person name="Fauchery L."/>
            <person name="Guy J."/>
            <person name="Iotti M."/>
            <person name="Le Tacon F."/>
            <person name="Lindquist E.A."/>
            <person name="Lipzen A."/>
            <person name="Malagnac F."/>
            <person name="Mello A."/>
            <person name="Molinier V."/>
            <person name="Miyauchi S."/>
            <person name="Poulain J."/>
            <person name="Riccioni C."/>
            <person name="Rubini A."/>
            <person name="Sitrit Y."/>
            <person name="Splivallo R."/>
            <person name="Traeger S."/>
            <person name="Wang M."/>
            <person name="Zifcakova L."/>
            <person name="Wipf D."/>
            <person name="Zambonelli A."/>
            <person name="Paolocci F."/>
            <person name="Nowrousian M."/>
            <person name="Ottonello S."/>
            <person name="Baldrian P."/>
            <person name="Spatafora J.W."/>
            <person name="Henrissat B."/>
            <person name="Nagy L.G."/>
            <person name="Aury J.M."/>
            <person name="Wincker P."/>
            <person name="Grigoriev I.V."/>
            <person name="Bonfante P."/>
            <person name="Martin F.M."/>
        </authorList>
    </citation>
    <scope>NUCLEOTIDE SEQUENCE [LARGE SCALE GENOMIC DNA]</scope>
    <source>
        <strain evidence="6 7">RN42</strain>
    </source>
</reference>
<organism evidence="6 7">
    <name type="scientific">Ascobolus immersus RN42</name>
    <dbReference type="NCBI Taxonomy" id="1160509"/>
    <lineage>
        <taxon>Eukaryota</taxon>
        <taxon>Fungi</taxon>
        <taxon>Dikarya</taxon>
        <taxon>Ascomycota</taxon>
        <taxon>Pezizomycotina</taxon>
        <taxon>Pezizomycetes</taxon>
        <taxon>Pezizales</taxon>
        <taxon>Ascobolaceae</taxon>
        <taxon>Ascobolus</taxon>
    </lineage>
</organism>
<feature type="compositionally biased region" description="Polar residues" evidence="4">
    <location>
        <begin position="46"/>
        <end position="64"/>
    </location>
</feature>
<dbReference type="SUPFAM" id="SSF57903">
    <property type="entry name" value="FYVE/PHD zinc finger"/>
    <property type="match status" value="1"/>
</dbReference>
<sequence length="527" mass="57560">MSPRRSSRAKTVAHHSVSNHHSSSSSASSARGTSTRPQRGKDASPINDTFHTYSRGSRASSHARTNGAIVHDDIASGDEEEDEPEDEDEEEVTRCICGFAEYQGEDGTDATSDGFFIQCDKCHVWQHGYCVGIMGSEFAPDNYFCEKCKPDLHRLVIRAHGPKSSVYLPVHGEDSPADSHHSTKRRSTMNSRDAAYDEEAILARVLEESKTEAKVPGTGRQRRKRAGSGTPDDSKDSKRRRTSESEESGPQGNSSGSGDEASNSGATVRKARNNSVKNADKNNSKRTARNTTKGEKGKDSKKEDSDHSDDSVEAIVSTEKPAKLEHIPIPIPTITETPAVVTTTSITTTTTSTAAGAATTTTTVMSKEEPTVLPPTPAKEKQQDTPQKRRTNANAGRRNRKAHNRFSEDPNSDNPSSHQMARDDSVHGHHGHGKSSDKPSKPRIPQPKMTMKEMVKRVKQISTYISQTQIEMAAKATTLPTPLTGRTDSSSSTTTQSSVDAEKEEIRSTEMMDALTRKIVRWQKTYG</sequence>
<dbReference type="InterPro" id="IPR013083">
    <property type="entry name" value="Znf_RING/FYVE/PHD"/>
</dbReference>
<dbReference type="Proteomes" id="UP000275078">
    <property type="component" value="Unassembled WGS sequence"/>
</dbReference>
<feature type="compositionally biased region" description="Basic and acidic residues" evidence="4">
    <location>
        <begin position="171"/>
        <end position="181"/>
    </location>
</feature>
<feature type="compositionally biased region" description="Basic and acidic residues" evidence="4">
    <location>
        <begin position="292"/>
        <end position="310"/>
    </location>
</feature>
<evidence type="ECO:0000256" key="4">
    <source>
        <dbReference type="SAM" id="MobiDB-lite"/>
    </source>
</evidence>
<feature type="compositionally biased region" description="Low complexity" evidence="4">
    <location>
        <begin position="477"/>
        <end position="498"/>
    </location>
</feature>
<dbReference type="OrthoDB" id="418595at2759"/>
<dbReference type="InterPro" id="IPR001965">
    <property type="entry name" value="Znf_PHD"/>
</dbReference>
<feature type="region of interest" description="Disordered" evidence="4">
    <location>
        <begin position="207"/>
        <end position="448"/>
    </location>
</feature>
<evidence type="ECO:0000313" key="7">
    <source>
        <dbReference type="Proteomes" id="UP000275078"/>
    </source>
</evidence>